<feature type="domain" description="Glycosyltransferase subfamily 4-like N-terminal" evidence="4">
    <location>
        <begin position="14"/>
        <end position="152"/>
    </location>
</feature>
<evidence type="ECO:0000313" key="6">
    <source>
        <dbReference type="Proteomes" id="UP000557772"/>
    </source>
</evidence>
<name>A0A849AP28_9MICO</name>
<dbReference type="AlphaFoldDB" id="A0A849AP28"/>
<dbReference type="CDD" id="cd03801">
    <property type="entry name" value="GT4_PimA-like"/>
    <property type="match status" value="1"/>
</dbReference>
<dbReference type="Pfam" id="PF00534">
    <property type="entry name" value="Glycos_transf_1"/>
    <property type="match status" value="1"/>
</dbReference>
<accession>A0A849AP28</accession>
<sequence>MRIVHVVTSGRFAGVEQYVARLATGQVALGHEVVVVGGAAEIMAPRLAEGRAGFVAAGSIVDSWRVLRALPRPDVVGAHMTASETAALLPRSPALVPVVATRHFARRRGQSSARSLVLRGMDRLLAAQIAVSAYVAAHIGVAAQVVHPGVDARPDHPHPTGRRLLVMQRFEAEKETGVAIRAFAASGLREQGWCLDVAGDGAEGPALRRLVAELGVSDAVRFLGFRLDGPELMRGSSALLAPSRLEAFGLTVLEAMASGLPVIAADGGAHRETVGSVTPELLFAPGDHRAAAALLAGLARDRARREEVGRALRLAQRARFTTEHMARRVSEIYAGVA</sequence>
<keyword evidence="2 5" id="KW-0808">Transferase</keyword>
<evidence type="ECO:0000256" key="2">
    <source>
        <dbReference type="ARBA" id="ARBA00022679"/>
    </source>
</evidence>
<evidence type="ECO:0000259" key="4">
    <source>
        <dbReference type="Pfam" id="PF13439"/>
    </source>
</evidence>
<reference evidence="5 6" key="1">
    <citation type="submission" date="2020-05" db="EMBL/GenBank/DDBJ databases">
        <title>Flexivirga sp. ID2601S isolated from air conditioner.</title>
        <authorList>
            <person name="Kim D.H."/>
        </authorList>
    </citation>
    <scope>NUCLEOTIDE SEQUENCE [LARGE SCALE GENOMIC DNA]</scope>
    <source>
        <strain evidence="5 6">ID2601S</strain>
    </source>
</reference>
<dbReference type="SUPFAM" id="SSF53756">
    <property type="entry name" value="UDP-Glycosyltransferase/glycogen phosphorylase"/>
    <property type="match status" value="1"/>
</dbReference>
<dbReference type="GO" id="GO:0016757">
    <property type="term" value="F:glycosyltransferase activity"/>
    <property type="evidence" value="ECO:0007669"/>
    <property type="project" value="UniProtKB-KW"/>
</dbReference>
<evidence type="ECO:0000256" key="1">
    <source>
        <dbReference type="ARBA" id="ARBA00022676"/>
    </source>
</evidence>
<dbReference type="RefSeq" id="WP_171156056.1">
    <property type="nucleotide sequence ID" value="NZ_JABENB010000002.1"/>
</dbReference>
<dbReference type="PANTHER" id="PTHR12526">
    <property type="entry name" value="GLYCOSYLTRANSFERASE"/>
    <property type="match status" value="1"/>
</dbReference>
<evidence type="ECO:0000259" key="3">
    <source>
        <dbReference type="Pfam" id="PF00534"/>
    </source>
</evidence>
<dbReference type="EMBL" id="JABENB010000002">
    <property type="protein sequence ID" value="NNG40080.1"/>
    <property type="molecule type" value="Genomic_DNA"/>
</dbReference>
<organism evidence="5 6">
    <name type="scientific">Flexivirga aerilata</name>
    <dbReference type="NCBI Taxonomy" id="1656889"/>
    <lineage>
        <taxon>Bacteria</taxon>
        <taxon>Bacillati</taxon>
        <taxon>Actinomycetota</taxon>
        <taxon>Actinomycetes</taxon>
        <taxon>Micrococcales</taxon>
        <taxon>Dermacoccaceae</taxon>
        <taxon>Flexivirga</taxon>
    </lineage>
</organism>
<gene>
    <name evidence="5" type="ORF">HJ588_12485</name>
</gene>
<proteinExistence type="predicted"/>
<keyword evidence="6" id="KW-1185">Reference proteome</keyword>
<comment type="caution">
    <text evidence="5">The sequence shown here is derived from an EMBL/GenBank/DDBJ whole genome shotgun (WGS) entry which is preliminary data.</text>
</comment>
<keyword evidence="1" id="KW-0328">Glycosyltransferase</keyword>
<feature type="domain" description="Glycosyl transferase family 1" evidence="3">
    <location>
        <begin position="160"/>
        <end position="311"/>
    </location>
</feature>
<evidence type="ECO:0000313" key="5">
    <source>
        <dbReference type="EMBL" id="NNG40080.1"/>
    </source>
</evidence>
<dbReference type="Proteomes" id="UP000557772">
    <property type="component" value="Unassembled WGS sequence"/>
</dbReference>
<dbReference type="Gene3D" id="3.40.50.2000">
    <property type="entry name" value="Glycogen Phosphorylase B"/>
    <property type="match status" value="2"/>
</dbReference>
<dbReference type="InterPro" id="IPR028098">
    <property type="entry name" value="Glyco_trans_4-like_N"/>
</dbReference>
<dbReference type="Pfam" id="PF13439">
    <property type="entry name" value="Glyco_transf_4"/>
    <property type="match status" value="1"/>
</dbReference>
<dbReference type="InterPro" id="IPR001296">
    <property type="entry name" value="Glyco_trans_1"/>
</dbReference>
<protein>
    <submittedName>
        <fullName evidence="5">Glycosyltransferase family 4 protein</fullName>
    </submittedName>
</protein>